<evidence type="ECO:0000256" key="4">
    <source>
        <dbReference type="PIRSR" id="PIRSR600898-1"/>
    </source>
</evidence>
<dbReference type="InParanoid" id="A0A1Y1USA6"/>
<dbReference type="RefSeq" id="XP_021874558.1">
    <property type="nucleotide sequence ID" value="XM_022013079.1"/>
</dbReference>
<feature type="binding site" description="proximal binding residue" evidence="4">
    <location>
        <position position="438"/>
    </location>
    <ligand>
        <name>heme b</name>
        <dbReference type="ChEBI" id="CHEBI:60344"/>
    </ligand>
    <ligandPart>
        <name>Fe</name>
        <dbReference type="ChEBI" id="CHEBI:18248"/>
    </ligandPart>
</feature>
<dbReference type="GeneID" id="33554887"/>
<keyword evidence="7" id="KW-1185">Reference proteome</keyword>
<dbReference type="OrthoDB" id="10262710at2759"/>
<comment type="similarity">
    <text evidence="1">Belongs to the indoleamine 2,3-dioxygenase family.</text>
</comment>
<dbReference type="STRING" id="4999.A0A1Y1USA6"/>
<dbReference type="PANTHER" id="PTHR28657:SF3">
    <property type="entry name" value="INDOLEAMINE 2,3-DIOXYGENASE"/>
    <property type="match status" value="1"/>
</dbReference>
<organism evidence="6 7">
    <name type="scientific">Kockovaella imperatae</name>
    <dbReference type="NCBI Taxonomy" id="4999"/>
    <lineage>
        <taxon>Eukaryota</taxon>
        <taxon>Fungi</taxon>
        <taxon>Dikarya</taxon>
        <taxon>Basidiomycota</taxon>
        <taxon>Agaricomycotina</taxon>
        <taxon>Tremellomycetes</taxon>
        <taxon>Tremellales</taxon>
        <taxon>Cuniculitremaceae</taxon>
        <taxon>Kockovaella</taxon>
    </lineage>
</organism>
<keyword evidence="4" id="KW-0349">Heme</keyword>
<evidence type="ECO:0000256" key="5">
    <source>
        <dbReference type="SAM" id="MobiDB-lite"/>
    </source>
</evidence>
<evidence type="ECO:0000313" key="7">
    <source>
        <dbReference type="Proteomes" id="UP000193218"/>
    </source>
</evidence>
<evidence type="ECO:0000313" key="6">
    <source>
        <dbReference type="EMBL" id="ORX40879.1"/>
    </source>
</evidence>
<dbReference type="GO" id="GO:0046872">
    <property type="term" value="F:metal ion binding"/>
    <property type="evidence" value="ECO:0007669"/>
    <property type="project" value="UniProtKB-KW"/>
</dbReference>
<evidence type="ECO:0008006" key="8">
    <source>
        <dbReference type="Google" id="ProtNLM"/>
    </source>
</evidence>
<dbReference type="InterPro" id="IPR037217">
    <property type="entry name" value="Trp/Indoleamine_2_3_dOase-like"/>
</dbReference>
<reference evidence="6 7" key="1">
    <citation type="submission" date="2017-03" db="EMBL/GenBank/DDBJ databases">
        <title>Widespread Adenine N6-methylation of Active Genes in Fungi.</title>
        <authorList>
            <consortium name="DOE Joint Genome Institute"/>
            <person name="Mondo S.J."/>
            <person name="Dannebaum R.O."/>
            <person name="Kuo R.C."/>
            <person name="Louie K.B."/>
            <person name="Bewick A.J."/>
            <person name="Labutti K."/>
            <person name="Haridas S."/>
            <person name="Kuo A."/>
            <person name="Salamov A."/>
            <person name="Ahrendt S.R."/>
            <person name="Lau R."/>
            <person name="Bowen B.P."/>
            <person name="Lipzen A."/>
            <person name="Sullivan W."/>
            <person name="Andreopoulos W.B."/>
            <person name="Clum A."/>
            <person name="Lindquist E."/>
            <person name="Daum C."/>
            <person name="Northen T.R."/>
            <person name="Ramamoorthy G."/>
            <person name="Schmitz R.J."/>
            <person name="Gryganskyi A."/>
            <person name="Culley D."/>
            <person name="Magnuson J."/>
            <person name="James T.Y."/>
            <person name="O'Malley M.A."/>
            <person name="Stajich J.E."/>
            <person name="Spatafora J.W."/>
            <person name="Visel A."/>
            <person name="Grigoriev I.V."/>
        </authorList>
    </citation>
    <scope>NUCLEOTIDE SEQUENCE [LARGE SCALE GENOMIC DNA]</scope>
    <source>
        <strain evidence="6 7">NRRL Y-17943</strain>
    </source>
</reference>
<protein>
    <recommendedName>
        <fullName evidence="8">Indoleamine 2,3-dioxygenase</fullName>
    </recommendedName>
</protein>
<dbReference type="GO" id="GO:0016702">
    <property type="term" value="F:oxidoreductase activity, acting on single donors with incorporation of molecular oxygen, incorporation of two atoms of oxygen"/>
    <property type="evidence" value="ECO:0007669"/>
    <property type="project" value="UniProtKB-ARBA"/>
</dbReference>
<dbReference type="Gene3D" id="1.20.58.480">
    <property type="match status" value="1"/>
</dbReference>
<dbReference type="PANTHER" id="PTHR28657">
    <property type="entry name" value="INDOLEAMINE 2,3-DIOXYGENASE"/>
    <property type="match status" value="1"/>
</dbReference>
<feature type="compositionally biased region" description="Polar residues" evidence="5">
    <location>
        <begin position="10"/>
        <end position="20"/>
    </location>
</feature>
<accession>A0A1Y1USA6</accession>
<keyword evidence="3 4" id="KW-0408">Iron</keyword>
<dbReference type="AlphaFoldDB" id="A0A1Y1USA6"/>
<evidence type="ECO:0000256" key="3">
    <source>
        <dbReference type="ARBA" id="ARBA00023004"/>
    </source>
</evidence>
<proteinExistence type="inferred from homology"/>
<dbReference type="Pfam" id="PF01231">
    <property type="entry name" value="IDO"/>
    <property type="match status" value="1"/>
</dbReference>
<sequence length="569" mass="64084">MLTLSRVTARASSTTHGQQQRLFASVSKAPIFASNPHVLEDLEVVRNGDKQGIEALPPFVVSRERGFLPRQDPMVNLPPQFKNLDSLLDRMTIHQPAKSSDPNAERAPGLLALGQFGDAVESELKVDGPEMKAVKDLLADPQGRNHLIAALFRDYCFAVSSYLLEPTDQAYRKTGKYVPGRKVLPAQLAVPITQLAENLGHFPFMEYASSYALQNWKVKDPNFKGPAGRLSFDNLELIRAFEDAQGSERGFILVHVEMVAFTNILISATEDALAAIHADDVKGFENAFERLLGGYQKINRSMDTMWGRSKNGDYMKFRTFIYGTAPKKGNPMFPEGVVYEGVSEEPQWYRGESGANDNIIPLNDNLLEIVKNFPKNPLTEQLREFRKYRPASQRDYVNTLEFRAQDAGVRDFAMRKIDRLTALYILLVEQNREFRNRHWNFTKEYIIKHTKFPLATGGSPIIKYLPHNLDVVLRTLEESYADFTPMDTAELVTRHGFAGEILAKQVEEAGVRAQAQRRVLDREVKELSEARDGGDNGMAQQYDTTAVDKVFQDVKKPPQRGWVGNDGVG</sequence>
<dbReference type="GO" id="GO:0020037">
    <property type="term" value="F:heme binding"/>
    <property type="evidence" value="ECO:0007669"/>
    <property type="project" value="InterPro"/>
</dbReference>
<dbReference type="Proteomes" id="UP000193218">
    <property type="component" value="Unassembled WGS sequence"/>
</dbReference>
<comment type="caution">
    <text evidence="6">The sequence shown here is derived from an EMBL/GenBank/DDBJ whole genome shotgun (WGS) entry which is preliminary data.</text>
</comment>
<name>A0A1Y1USA6_9TREE</name>
<evidence type="ECO:0000256" key="2">
    <source>
        <dbReference type="ARBA" id="ARBA00022723"/>
    </source>
</evidence>
<evidence type="ECO:0000256" key="1">
    <source>
        <dbReference type="ARBA" id="ARBA00007119"/>
    </source>
</evidence>
<dbReference type="InterPro" id="IPR000898">
    <property type="entry name" value="Indolamine_dOase"/>
</dbReference>
<dbReference type="EMBL" id="NBSH01000001">
    <property type="protein sequence ID" value="ORX40879.1"/>
    <property type="molecule type" value="Genomic_DNA"/>
</dbReference>
<feature type="region of interest" description="Disordered" evidence="5">
    <location>
        <begin position="1"/>
        <end position="20"/>
    </location>
</feature>
<dbReference type="GO" id="GO:0019441">
    <property type="term" value="P:L-tryptophan catabolic process to kynurenine"/>
    <property type="evidence" value="ECO:0007669"/>
    <property type="project" value="InterPro"/>
</dbReference>
<keyword evidence="2 4" id="KW-0479">Metal-binding</keyword>
<gene>
    <name evidence="6" type="ORF">BD324DRAFT_574682</name>
</gene>
<dbReference type="SUPFAM" id="SSF140959">
    <property type="entry name" value="Indolic compounds 2,3-dioxygenase-like"/>
    <property type="match status" value="1"/>
</dbReference>